<dbReference type="AlphaFoldDB" id="A0A9N9I8W3"/>
<dbReference type="InterPro" id="IPR029175">
    <property type="entry name" value="EXOC2/Sec5"/>
</dbReference>
<comment type="caution">
    <text evidence="7">The sequence shown here is derived from an EMBL/GenBank/DDBJ whole genome shotgun (WGS) entry which is preliminary data.</text>
</comment>
<dbReference type="InterPro" id="IPR039481">
    <property type="entry name" value="EXOC2/Sec5_N_dom"/>
</dbReference>
<feature type="domain" description="Exocyst complex component EXOC2/Sec5 N-terminal" evidence="6">
    <location>
        <begin position="70"/>
        <end position="189"/>
    </location>
</feature>
<evidence type="ECO:0000256" key="3">
    <source>
        <dbReference type="ARBA" id="ARBA00022483"/>
    </source>
</evidence>
<feature type="region of interest" description="Disordered" evidence="5">
    <location>
        <begin position="190"/>
        <end position="212"/>
    </location>
</feature>
<evidence type="ECO:0000259" key="6">
    <source>
        <dbReference type="Pfam" id="PF15469"/>
    </source>
</evidence>
<dbReference type="Pfam" id="PF15469">
    <property type="entry name" value="Sec5"/>
    <property type="match status" value="2"/>
</dbReference>
<dbReference type="GO" id="GO:0006893">
    <property type="term" value="P:Golgi to plasma membrane transport"/>
    <property type="evidence" value="ECO:0007669"/>
    <property type="project" value="UniProtKB-UniRule"/>
</dbReference>
<evidence type="ECO:0000313" key="8">
    <source>
        <dbReference type="Proteomes" id="UP000789396"/>
    </source>
</evidence>
<evidence type="ECO:0000256" key="2">
    <source>
        <dbReference type="ARBA" id="ARBA00022448"/>
    </source>
</evidence>
<dbReference type="EMBL" id="CAJVPZ010026420">
    <property type="protein sequence ID" value="CAG8725556.1"/>
    <property type="molecule type" value="Genomic_DNA"/>
</dbReference>
<dbReference type="PANTHER" id="PTHR13043:SF1">
    <property type="entry name" value="EXOCYST COMPLEX COMPONENT 2"/>
    <property type="match status" value="1"/>
</dbReference>
<comment type="subunit">
    <text evidence="4">Component of the exocyst complex.</text>
</comment>
<dbReference type="Proteomes" id="UP000789396">
    <property type="component" value="Unassembled WGS sequence"/>
</dbReference>
<name>A0A9N9I8W3_9GLOM</name>
<feature type="non-terminal residue" evidence="7">
    <location>
        <position position="335"/>
    </location>
</feature>
<gene>
    <name evidence="7" type="ORF">RFULGI_LOCUS11763</name>
</gene>
<keyword evidence="3 4" id="KW-0268">Exocytosis</keyword>
<dbReference type="GO" id="GO:0015031">
    <property type="term" value="P:protein transport"/>
    <property type="evidence" value="ECO:0007669"/>
    <property type="project" value="UniProtKB-KW"/>
</dbReference>
<feature type="compositionally biased region" description="Polar residues" evidence="5">
    <location>
        <begin position="190"/>
        <end position="205"/>
    </location>
</feature>
<evidence type="ECO:0000256" key="1">
    <source>
        <dbReference type="ARBA" id="ARBA00010578"/>
    </source>
</evidence>
<keyword evidence="4" id="KW-0653">Protein transport</keyword>
<evidence type="ECO:0000256" key="4">
    <source>
        <dbReference type="RuleBase" id="RU365069"/>
    </source>
</evidence>
<accession>A0A9N9I8W3</accession>
<reference evidence="7" key="1">
    <citation type="submission" date="2021-06" db="EMBL/GenBank/DDBJ databases">
        <authorList>
            <person name="Kallberg Y."/>
            <person name="Tangrot J."/>
            <person name="Rosling A."/>
        </authorList>
    </citation>
    <scope>NUCLEOTIDE SEQUENCE</scope>
    <source>
        <strain evidence="7">IN212</strain>
    </source>
</reference>
<keyword evidence="8" id="KW-1185">Reference proteome</keyword>
<dbReference type="OrthoDB" id="26242at2759"/>
<comment type="function">
    <text evidence="4">Component of the exocyst complex involved in the docking of exocytic vesicles with fusion sites on the plasma membrane.</text>
</comment>
<organism evidence="7 8">
    <name type="scientific">Racocetra fulgida</name>
    <dbReference type="NCBI Taxonomy" id="60492"/>
    <lineage>
        <taxon>Eukaryota</taxon>
        <taxon>Fungi</taxon>
        <taxon>Fungi incertae sedis</taxon>
        <taxon>Mucoromycota</taxon>
        <taxon>Glomeromycotina</taxon>
        <taxon>Glomeromycetes</taxon>
        <taxon>Diversisporales</taxon>
        <taxon>Gigasporaceae</taxon>
        <taxon>Racocetra</taxon>
    </lineage>
</organism>
<protein>
    <recommendedName>
        <fullName evidence="4">Exocyst complex component SEC5</fullName>
    </recommendedName>
</protein>
<dbReference type="GO" id="GO:0006887">
    <property type="term" value="P:exocytosis"/>
    <property type="evidence" value="ECO:0007669"/>
    <property type="project" value="UniProtKB-KW"/>
</dbReference>
<proteinExistence type="inferred from homology"/>
<comment type="similarity">
    <text evidence="1 4">Belongs to the SEC5 family.</text>
</comment>
<feature type="non-terminal residue" evidence="7">
    <location>
        <position position="1"/>
    </location>
</feature>
<keyword evidence="2 4" id="KW-0813">Transport</keyword>
<dbReference type="GO" id="GO:0000145">
    <property type="term" value="C:exocyst"/>
    <property type="evidence" value="ECO:0007669"/>
    <property type="project" value="UniProtKB-UniRule"/>
</dbReference>
<feature type="domain" description="Exocyst complex component EXOC2/Sec5 N-terminal" evidence="6">
    <location>
        <begin position="213"/>
        <end position="305"/>
    </location>
</feature>
<evidence type="ECO:0000313" key="7">
    <source>
        <dbReference type="EMBL" id="CAG8725556.1"/>
    </source>
</evidence>
<evidence type="ECO:0000256" key="5">
    <source>
        <dbReference type="SAM" id="MobiDB-lite"/>
    </source>
</evidence>
<dbReference type="PANTHER" id="PTHR13043">
    <property type="entry name" value="EXOCYST COMPLEX COMPONENT SEC5"/>
    <property type="match status" value="1"/>
</dbReference>
<sequence>MYRQSIYEQFSEEAAILKHYGLDTIDPEYWVGESDVRNSIRYSYVEGPNSQTGNGANVGVLNDRWSLDDTDPLDMSPSKRSTQDVLDEMQEKSQLLVGTKSFNPKYFLRQVHKDASYKDLLGGAERLRYTLDQKSEALRNLVQNNFDRFVSAKNTIDTVYGEMKTKSLNVDNDYGVRGLDNALSVVLESTMSSDTSEGNGSSNPSTEKEVDDTALSAQYRKVFDKVWAEIEKIMEEMREQLFKQLTEPWRSMEEQERTINVLLELDTPEDPIWHYLDSQYKFIIDLLKESFQEQQIKIQALKKSLPVSSGDTKEIALRLKIAIRSVNIRDYDSLI</sequence>